<feature type="transmembrane region" description="Helical" evidence="1">
    <location>
        <begin position="337"/>
        <end position="353"/>
    </location>
</feature>
<feature type="transmembrane region" description="Helical" evidence="1">
    <location>
        <begin position="29"/>
        <end position="52"/>
    </location>
</feature>
<keyword evidence="1" id="KW-1133">Transmembrane helix</keyword>
<dbReference type="RefSeq" id="WP_386726861.1">
    <property type="nucleotide sequence ID" value="NZ_JBHSTP010000001.1"/>
</dbReference>
<accession>A0ABW1VDX5</accession>
<feature type="transmembrane region" description="Helical" evidence="1">
    <location>
        <begin position="391"/>
        <end position="413"/>
    </location>
</feature>
<feature type="transmembrane region" description="Helical" evidence="1">
    <location>
        <begin position="104"/>
        <end position="123"/>
    </location>
</feature>
<name>A0ABW1VDX5_9MICO</name>
<feature type="transmembrane region" description="Helical" evidence="1">
    <location>
        <begin position="135"/>
        <end position="168"/>
    </location>
</feature>
<organism evidence="2 3">
    <name type="scientific">Luethyella okanaganae</name>
    <dbReference type="NCBI Taxonomy" id="69372"/>
    <lineage>
        <taxon>Bacteria</taxon>
        <taxon>Bacillati</taxon>
        <taxon>Actinomycetota</taxon>
        <taxon>Actinomycetes</taxon>
        <taxon>Micrococcales</taxon>
        <taxon>Microbacteriaceae</taxon>
        <taxon>Luethyella</taxon>
    </lineage>
</organism>
<reference evidence="3" key="1">
    <citation type="journal article" date="2019" name="Int. J. Syst. Evol. Microbiol.">
        <title>The Global Catalogue of Microorganisms (GCM) 10K type strain sequencing project: providing services to taxonomists for standard genome sequencing and annotation.</title>
        <authorList>
            <consortium name="The Broad Institute Genomics Platform"/>
            <consortium name="The Broad Institute Genome Sequencing Center for Infectious Disease"/>
            <person name="Wu L."/>
            <person name="Ma J."/>
        </authorList>
    </citation>
    <scope>NUCLEOTIDE SEQUENCE [LARGE SCALE GENOMIC DNA]</scope>
    <source>
        <strain evidence="3">CCUG 43304</strain>
    </source>
</reference>
<evidence type="ECO:0000256" key="1">
    <source>
        <dbReference type="SAM" id="Phobius"/>
    </source>
</evidence>
<keyword evidence="3" id="KW-1185">Reference proteome</keyword>
<dbReference type="EMBL" id="JBHSTP010000001">
    <property type="protein sequence ID" value="MFC6354865.1"/>
    <property type="molecule type" value="Genomic_DNA"/>
</dbReference>
<evidence type="ECO:0008006" key="4">
    <source>
        <dbReference type="Google" id="ProtNLM"/>
    </source>
</evidence>
<comment type="caution">
    <text evidence="2">The sequence shown here is derived from an EMBL/GenBank/DDBJ whole genome shotgun (WGS) entry which is preliminary data.</text>
</comment>
<evidence type="ECO:0000313" key="3">
    <source>
        <dbReference type="Proteomes" id="UP001596306"/>
    </source>
</evidence>
<feature type="transmembrane region" description="Helical" evidence="1">
    <location>
        <begin position="206"/>
        <end position="224"/>
    </location>
</feature>
<keyword evidence="1" id="KW-0812">Transmembrane</keyword>
<gene>
    <name evidence="2" type="ORF">ACFQB0_01880</name>
</gene>
<evidence type="ECO:0000313" key="2">
    <source>
        <dbReference type="EMBL" id="MFC6354865.1"/>
    </source>
</evidence>
<feature type="transmembrane region" description="Helical" evidence="1">
    <location>
        <begin position="80"/>
        <end position="98"/>
    </location>
</feature>
<protein>
    <recommendedName>
        <fullName evidence="4">DUF2029 domain-containing protein</fullName>
    </recommendedName>
</protein>
<feature type="transmembrane region" description="Helical" evidence="1">
    <location>
        <begin position="360"/>
        <end position="379"/>
    </location>
</feature>
<feature type="transmembrane region" description="Helical" evidence="1">
    <location>
        <begin position="283"/>
        <end position="305"/>
    </location>
</feature>
<feature type="transmembrane region" description="Helical" evidence="1">
    <location>
        <begin position="312"/>
        <end position="331"/>
    </location>
</feature>
<feature type="transmembrane region" description="Helical" evidence="1">
    <location>
        <begin position="174"/>
        <end position="199"/>
    </location>
</feature>
<keyword evidence="1" id="KW-0472">Membrane</keyword>
<proteinExistence type="predicted"/>
<dbReference type="Proteomes" id="UP001596306">
    <property type="component" value="Unassembled WGS sequence"/>
</dbReference>
<sequence>MAGMAGMVDAPAPTRARVSALARMARHPLALWGVFGLVHAMLVWLCLTAPGLPLGDVTRVYKLWVVEAQAGAFQVGIDRAWVYPILAFIPMAAAMALGPELYPVTWLGIIVLLDIAAFAVLVGGWRRPPRRRAAAWWWIGLLIALGPIALARIDAVTVPIAIVALLVVARRPALGAALLAIGAWLKIWPAAVVAGLIVASRARLRVIWSALTVTATVLAIGLVLGGGTNMLSFVTQQTGRGLQIESPVSTIWMWQAAMRMPGVRPYYDRDILTYQVAGPGADVASAIMTPLLAIVVAGTMLLGVLAIRRGAAFVAVFPALALAIVTALIAFNKVGSPQFICWLVAPVVLGIVYRRRGFAVPAVLVLAIAALTQLIYPYLYDWLVVADPALVLLLTARNLLELVLFGWALFAVWKSGRRAKE</sequence>